<reference evidence="1 2" key="1">
    <citation type="submission" date="2011-09" db="EMBL/GenBank/DDBJ databases">
        <title>Complete sequence of chromosome of Thioflavicoccus mobilis 8321.</title>
        <authorList>
            <consortium name="US DOE Joint Genome Institute"/>
            <person name="Lucas S."/>
            <person name="Han J."/>
            <person name="Lapidus A."/>
            <person name="Cheng J.-F."/>
            <person name="Goodwin L."/>
            <person name="Pitluck S."/>
            <person name="Peters L."/>
            <person name="Ovchinnikova G."/>
            <person name="Lu M."/>
            <person name="Detter J.C."/>
            <person name="Han C."/>
            <person name="Tapia R."/>
            <person name="Land M."/>
            <person name="Hauser L."/>
            <person name="Kyrpides N."/>
            <person name="Ivanova N."/>
            <person name="Pagani I."/>
            <person name="Vogl K."/>
            <person name="Liu Z."/>
            <person name="Imhoff J."/>
            <person name="Thiel V."/>
            <person name="Frigaard N.-U."/>
            <person name="Bryant D."/>
            <person name="Woyke T."/>
        </authorList>
    </citation>
    <scope>NUCLEOTIDE SEQUENCE [LARGE SCALE GENOMIC DNA]</scope>
    <source>
        <strain evidence="1 2">8321</strain>
    </source>
</reference>
<accession>L0H0J4</accession>
<organism evidence="1 2">
    <name type="scientific">Thioflavicoccus mobilis 8321</name>
    <dbReference type="NCBI Taxonomy" id="765912"/>
    <lineage>
        <taxon>Bacteria</taxon>
        <taxon>Pseudomonadati</taxon>
        <taxon>Pseudomonadota</taxon>
        <taxon>Gammaproteobacteria</taxon>
        <taxon>Chromatiales</taxon>
        <taxon>Chromatiaceae</taxon>
        <taxon>Thioflavicoccus</taxon>
    </lineage>
</organism>
<name>L0H0J4_9GAMM</name>
<gene>
    <name evidence="1" type="ORF">Thimo_3058</name>
</gene>
<proteinExistence type="predicted"/>
<keyword evidence="2" id="KW-1185">Reference proteome</keyword>
<dbReference type="KEGG" id="tmb:Thimo_3058"/>
<evidence type="ECO:0000313" key="1">
    <source>
        <dbReference type="EMBL" id="AGA91746.1"/>
    </source>
</evidence>
<dbReference type="AlphaFoldDB" id="L0H0J4"/>
<sequence length="142" mass="15812">MPQHDMEPRNEVLAGTYSSSSFSQEPLGSLPAVDGCAKEVDKPIAIVTAWQSRLAFRRIDGEQLVESPRQLILPERNGDAWIVLETLDRGELVVIAMLAQRRSTRHDQQALAQLEGRDDGPHARVPDNHIGRSKGILVRLWG</sequence>
<protein>
    <submittedName>
        <fullName evidence="1">Uncharacterized protein</fullName>
    </submittedName>
</protein>
<dbReference type="EMBL" id="CP003051">
    <property type="protein sequence ID" value="AGA91746.1"/>
    <property type="molecule type" value="Genomic_DNA"/>
</dbReference>
<dbReference type="Proteomes" id="UP000010816">
    <property type="component" value="Chromosome"/>
</dbReference>
<dbReference type="HOGENOM" id="CLU_1814926_0_0_6"/>
<evidence type="ECO:0000313" key="2">
    <source>
        <dbReference type="Proteomes" id="UP000010816"/>
    </source>
</evidence>